<feature type="chain" id="PRO_5045336852" description="AMIN-like domain-containing protein" evidence="1">
    <location>
        <begin position="27"/>
        <end position="154"/>
    </location>
</feature>
<reference evidence="3 4" key="1">
    <citation type="submission" date="2024-09" db="EMBL/GenBank/DDBJ databases">
        <authorList>
            <person name="Sun Q."/>
            <person name="Mori K."/>
        </authorList>
    </citation>
    <scope>NUCLEOTIDE SEQUENCE [LARGE SCALE GENOMIC DNA]</scope>
    <source>
        <strain evidence="3 4">TBRC 1432</strain>
    </source>
</reference>
<protein>
    <recommendedName>
        <fullName evidence="2">AMIN-like domain-containing protein</fullName>
    </recommendedName>
</protein>
<feature type="domain" description="AMIN-like" evidence="2">
    <location>
        <begin position="35"/>
        <end position="154"/>
    </location>
</feature>
<name>A0ABV6MKT8_9PSEU</name>
<proteinExistence type="predicted"/>
<keyword evidence="4" id="KW-1185">Reference proteome</keyword>
<dbReference type="Pfam" id="PF24837">
    <property type="entry name" value="AMIN-like"/>
    <property type="match status" value="1"/>
</dbReference>
<dbReference type="EMBL" id="JBHLUD010000001">
    <property type="protein sequence ID" value="MFC0540921.1"/>
    <property type="molecule type" value="Genomic_DNA"/>
</dbReference>
<keyword evidence="1" id="KW-0732">Signal</keyword>
<feature type="signal peptide" evidence="1">
    <location>
        <begin position="1"/>
        <end position="26"/>
    </location>
</feature>
<comment type="caution">
    <text evidence="3">The sequence shown here is derived from an EMBL/GenBank/DDBJ whole genome shotgun (WGS) entry which is preliminary data.</text>
</comment>
<dbReference type="InterPro" id="IPR056303">
    <property type="entry name" value="AMIN-like"/>
</dbReference>
<evidence type="ECO:0000313" key="3">
    <source>
        <dbReference type="EMBL" id="MFC0540921.1"/>
    </source>
</evidence>
<evidence type="ECO:0000256" key="1">
    <source>
        <dbReference type="SAM" id="SignalP"/>
    </source>
</evidence>
<evidence type="ECO:0000259" key="2">
    <source>
        <dbReference type="Pfam" id="PF24837"/>
    </source>
</evidence>
<sequence>MIKTKALAAVLATALAMVVAAPLAGAATQGVDGPQLTDIKVQANATFDRVELDFDSLPVASWEQVDELVADPSGKPYSLPGNTYISLVAQNSSSFGTYSGSRKFTTPTLSNVRAVGITGDFERVLSVGIGLDHSAAIHVSPLTGPNRLVIDVDH</sequence>
<evidence type="ECO:0000313" key="4">
    <source>
        <dbReference type="Proteomes" id="UP001589810"/>
    </source>
</evidence>
<accession>A0ABV6MKT8</accession>
<gene>
    <name evidence="3" type="ORF">ACFFH7_05485</name>
</gene>
<dbReference type="Proteomes" id="UP001589810">
    <property type="component" value="Unassembled WGS sequence"/>
</dbReference>
<dbReference type="RefSeq" id="WP_273939763.1">
    <property type="nucleotide sequence ID" value="NZ_CP097263.1"/>
</dbReference>
<organism evidence="3 4">
    <name type="scientific">Kutzneria chonburiensis</name>
    <dbReference type="NCBI Taxonomy" id="1483604"/>
    <lineage>
        <taxon>Bacteria</taxon>
        <taxon>Bacillati</taxon>
        <taxon>Actinomycetota</taxon>
        <taxon>Actinomycetes</taxon>
        <taxon>Pseudonocardiales</taxon>
        <taxon>Pseudonocardiaceae</taxon>
        <taxon>Kutzneria</taxon>
    </lineage>
</organism>